<name>A0A1M6NAZ3_PARC5</name>
<keyword evidence="1" id="KW-0812">Transmembrane</keyword>
<protein>
    <submittedName>
        <fullName evidence="2">Uncharacterized protein</fullName>
    </submittedName>
</protein>
<accession>A0A1M6NAZ3</accession>
<organism evidence="2 3">
    <name type="scientific">Paramaledivibacter caminithermalis (strain DSM 15212 / CIP 107654 / DViRD3)</name>
    <name type="common">Clostridium caminithermale</name>
    <dbReference type="NCBI Taxonomy" id="1121301"/>
    <lineage>
        <taxon>Bacteria</taxon>
        <taxon>Bacillati</taxon>
        <taxon>Bacillota</taxon>
        <taxon>Clostridia</taxon>
        <taxon>Peptostreptococcales</taxon>
        <taxon>Caminicellaceae</taxon>
        <taxon>Paramaledivibacter</taxon>
    </lineage>
</organism>
<keyword evidence="3" id="KW-1185">Reference proteome</keyword>
<dbReference type="EMBL" id="FRAG01000016">
    <property type="protein sequence ID" value="SHJ92817.1"/>
    <property type="molecule type" value="Genomic_DNA"/>
</dbReference>
<sequence>MDTLSLDTIKNRIKQEVKHEKIKDVEINKRGNVVFKTKWFRYECILKEKNGKVTFKMGEYAHPALIIAAILGLIIVIPTVVVLIMAIMDFSVKKDIKRQINNILAQ</sequence>
<dbReference type="AlphaFoldDB" id="A0A1M6NAZ3"/>
<dbReference type="Proteomes" id="UP000184465">
    <property type="component" value="Unassembled WGS sequence"/>
</dbReference>
<evidence type="ECO:0000256" key="1">
    <source>
        <dbReference type="SAM" id="Phobius"/>
    </source>
</evidence>
<proteinExistence type="predicted"/>
<evidence type="ECO:0000313" key="2">
    <source>
        <dbReference type="EMBL" id="SHJ92817.1"/>
    </source>
</evidence>
<keyword evidence="1" id="KW-0472">Membrane</keyword>
<dbReference type="STRING" id="1121301.SAMN02745912_01640"/>
<gene>
    <name evidence="2" type="ORF">SAMN02745912_01640</name>
</gene>
<keyword evidence="1" id="KW-1133">Transmembrane helix</keyword>
<reference evidence="2 3" key="1">
    <citation type="submission" date="2016-11" db="EMBL/GenBank/DDBJ databases">
        <authorList>
            <person name="Jaros S."/>
            <person name="Januszkiewicz K."/>
            <person name="Wedrychowicz H."/>
        </authorList>
    </citation>
    <scope>NUCLEOTIDE SEQUENCE [LARGE SCALE GENOMIC DNA]</scope>
    <source>
        <strain evidence="2 3">DSM 15212</strain>
    </source>
</reference>
<feature type="transmembrane region" description="Helical" evidence="1">
    <location>
        <begin position="64"/>
        <end position="88"/>
    </location>
</feature>
<dbReference type="RefSeq" id="WP_073148787.1">
    <property type="nucleotide sequence ID" value="NZ_FRAG01000016.1"/>
</dbReference>
<evidence type="ECO:0000313" key="3">
    <source>
        <dbReference type="Proteomes" id="UP000184465"/>
    </source>
</evidence>